<sequence length="100" mass="10989">MKTPPPQRSSILARSLSRMSELCAYKHLYRTLSTLVRGGEMTEPVRAGRNIALLGIFCPIFWFALFSGANASTLKLHAAHSGIVFLTGLTILMIGLIKKE</sequence>
<organism evidence="2 3">
    <name type="scientific">Thalassobacterium maritimum</name>
    <dbReference type="NCBI Taxonomy" id="3041265"/>
    <lineage>
        <taxon>Bacteria</taxon>
        <taxon>Pseudomonadati</taxon>
        <taxon>Verrucomicrobiota</taxon>
        <taxon>Opitutia</taxon>
        <taxon>Puniceicoccales</taxon>
        <taxon>Coraliomargaritaceae</taxon>
        <taxon>Thalassobacterium</taxon>
    </lineage>
</organism>
<evidence type="ECO:0000313" key="2">
    <source>
        <dbReference type="EMBL" id="MDQ8207108.1"/>
    </source>
</evidence>
<proteinExistence type="predicted"/>
<protein>
    <submittedName>
        <fullName evidence="2">Uncharacterized protein</fullName>
    </submittedName>
</protein>
<comment type="caution">
    <text evidence="2">The sequence shown here is derived from an EMBL/GenBank/DDBJ whole genome shotgun (WGS) entry which is preliminary data.</text>
</comment>
<keyword evidence="1" id="KW-0812">Transmembrane</keyword>
<dbReference type="EMBL" id="JARXHW010000010">
    <property type="protein sequence ID" value="MDQ8207108.1"/>
    <property type="molecule type" value="Genomic_DNA"/>
</dbReference>
<evidence type="ECO:0000313" key="3">
    <source>
        <dbReference type="Proteomes" id="UP001225316"/>
    </source>
</evidence>
<keyword evidence="1" id="KW-1133">Transmembrane helix</keyword>
<feature type="transmembrane region" description="Helical" evidence="1">
    <location>
        <begin position="77"/>
        <end position="97"/>
    </location>
</feature>
<name>A0ABU1AST1_9BACT</name>
<reference evidence="2 3" key="1">
    <citation type="submission" date="2023-04" db="EMBL/GenBank/DDBJ databases">
        <title>A novel bacteria isolated from coastal sediment.</title>
        <authorList>
            <person name="Liu X.-J."/>
            <person name="Du Z.-J."/>
        </authorList>
    </citation>
    <scope>NUCLEOTIDE SEQUENCE [LARGE SCALE GENOMIC DNA]</scope>
    <source>
        <strain evidence="2 3">SDUM461003</strain>
    </source>
</reference>
<keyword evidence="1" id="KW-0472">Membrane</keyword>
<accession>A0ABU1AST1</accession>
<dbReference type="Proteomes" id="UP001225316">
    <property type="component" value="Unassembled WGS sequence"/>
</dbReference>
<evidence type="ECO:0000256" key="1">
    <source>
        <dbReference type="SAM" id="Phobius"/>
    </source>
</evidence>
<feature type="transmembrane region" description="Helical" evidence="1">
    <location>
        <begin position="51"/>
        <end position="71"/>
    </location>
</feature>
<gene>
    <name evidence="2" type="ORF">QEH52_06290</name>
</gene>
<keyword evidence="3" id="KW-1185">Reference proteome</keyword>
<dbReference type="RefSeq" id="WP_308949245.1">
    <property type="nucleotide sequence ID" value="NZ_JARXHW010000010.1"/>
</dbReference>